<proteinExistence type="predicted"/>
<feature type="region of interest" description="Disordered" evidence="1">
    <location>
        <begin position="244"/>
        <end position="267"/>
    </location>
</feature>
<dbReference type="EMBL" id="MH908866">
    <property type="protein sequence ID" value="AYM52220.1"/>
    <property type="molecule type" value="Genomic_DNA"/>
</dbReference>
<reference evidence="2" key="1">
    <citation type="journal article" date="2018" name="J. Ind. Microbiol. Biotechnol.">
        <title>Genome mining reveals uncommon alkylpyrones as type III PKS products from myxobacteria.</title>
        <authorList>
            <person name="Hug J.J."/>
            <person name="Panter F."/>
            <person name="Krug D."/>
            <person name="Muller R."/>
        </authorList>
    </citation>
    <scope>NUCLEOTIDE SEQUENCE</scope>
    <source>
        <strain evidence="2">MNa6508</strain>
    </source>
</reference>
<protein>
    <submittedName>
        <fullName evidence="2">Uncharacterized protein</fullName>
    </submittedName>
</protein>
<dbReference type="AlphaFoldDB" id="A0A3S7UU16"/>
<sequence length="523" mass="57950">MLTKFSLEVAKVDSGSSSVTFKIRSTDSVRRMAVSRFFVLRTLAWSRRGDYAICRALKPLLAPLSLHAQGEYLQELQNVDKFIARTRITAIENYIDWENIDHEAALVKMLEAMKLPTSYHLEVFFGDPAHLVRIKVGDQLKSEQADGWLKADPGNIYTFKRDDEHWYLHKLLATYNESGKDVIAWTNAHDTVLGRTGGILPWRERDRWGAVDRDGATCIRFIYDDVDYQDGDLVFKQGDRWIPSADLQRDDRPDPAASSAFSDPERPVEARADLDVGLLRQKTGDPANVTRASEELRAAQIGAYGLTLGQLLRCWIRVFSTRPDIHVLHDSVGAPVSAPALAALASRLPAHAHAHAAEVGPLQFSWVFKDMLAEVGSSGAGNDGGRLNLVGFEAFRWHASGADEFTAMFDDLQAEGSTFLIQEPGTSSDRAEVVFVNLGERRSFGTVAHYVTRGAESAFVWYWPKRGYWEAEALVARLVAASLPRSTPADEVVAGLCARGLSQLEAQAVQRWLGADAVLLLPA</sequence>
<name>A0A3S7UU16_9BACT</name>
<evidence type="ECO:0000256" key="1">
    <source>
        <dbReference type="SAM" id="MobiDB-lite"/>
    </source>
</evidence>
<organism evidence="2">
    <name type="scientific">Nannocystis pusilla</name>
    <dbReference type="NCBI Taxonomy" id="889268"/>
    <lineage>
        <taxon>Bacteria</taxon>
        <taxon>Pseudomonadati</taxon>
        <taxon>Myxococcota</taxon>
        <taxon>Polyangia</taxon>
        <taxon>Nannocystales</taxon>
        <taxon>Nannocystaceae</taxon>
        <taxon>Nannocystis</taxon>
    </lineage>
</organism>
<accession>A0A3S7UU16</accession>
<evidence type="ECO:0000313" key="2">
    <source>
        <dbReference type="EMBL" id="AYM52220.1"/>
    </source>
</evidence>